<protein>
    <submittedName>
        <fullName evidence="4">Uncharacterized protein LOC101861227</fullName>
    </submittedName>
</protein>
<evidence type="ECO:0000313" key="3">
    <source>
        <dbReference type="Proteomes" id="UP000694888"/>
    </source>
</evidence>
<dbReference type="RefSeq" id="XP_005106120.1">
    <property type="nucleotide sequence ID" value="XM_005106063.1"/>
</dbReference>
<reference evidence="4" key="1">
    <citation type="submission" date="2025-08" db="UniProtKB">
        <authorList>
            <consortium name="RefSeq"/>
        </authorList>
    </citation>
    <scope>IDENTIFICATION</scope>
</reference>
<keyword evidence="1" id="KW-0472">Membrane</keyword>
<dbReference type="GeneID" id="101861227"/>
<keyword evidence="1" id="KW-1133">Transmembrane helix</keyword>
<keyword evidence="1" id="KW-0812">Transmembrane</keyword>
<keyword evidence="3" id="KW-1185">Reference proteome</keyword>
<dbReference type="PANTHER" id="PTHR23274">
    <property type="entry name" value="DNA HELICASE-RELATED"/>
    <property type="match status" value="1"/>
</dbReference>
<dbReference type="Pfam" id="PF21530">
    <property type="entry name" value="Pif1_2B_dom"/>
    <property type="match status" value="1"/>
</dbReference>
<evidence type="ECO:0000313" key="4">
    <source>
        <dbReference type="RefSeq" id="XP_005106120.1"/>
    </source>
</evidence>
<accession>A0ABM0K0V1</accession>
<proteinExistence type="predicted"/>
<feature type="transmembrane region" description="Helical" evidence="1">
    <location>
        <begin position="116"/>
        <end position="134"/>
    </location>
</feature>
<name>A0ABM0K0V1_APLCA</name>
<gene>
    <name evidence="4" type="primary">LOC101861227</name>
</gene>
<evidence type="ECO:0000259" key="2">
    <source>
        <dbReference type="Pfam" id="PF21530"/>
    </source>
</evidence>
<feature type="domain" description="DNA helicase Pif1-like 2B" evidence="2">
    <location>
        <begin position="27"/>
        <end position="68"/>
    </location>
</feature>
<dbReference type="Proteomes" id="UP000694888">
    <property type="component" value="Unplaced"/>
</dbReference>
<sequence>MIVNATLKSSYLWEHVNVLKLTRNIRVLLTGMPPHLLTLRKDSIVMLLRNLDPTNGYCNETRYVVQHLHQHVIDAVVACRQHAGKRLFIPRIPLMPSDNIFPFHVQRKQSPKLKSFVLNHFMNFMHLLGFGFPLNDLIMQVKEKYKKKKKSKAFR</sequence>
<organism evidence="3 4">
    <name type="scientific">Aplysia californica</name>
    <name type="common">California sea hare</name>
    <dbReference type="NCBI Taxonomy" id="6500"/>
    <lineage>
        <taxon>Eukaryota</taxon>
        <taxon>Metazoa</taxon>
        <taxon>Spiralia</taxon>
        <taxon>Lophotrochozoa</taxon>
        <taxon>Mollusca</taxon>
        <taxon>Gastropoda</taxon>
        <taxon>Heterobranchia</taxon>
        <taxon>Euthyneura</taxon>
        <taxon>Tectipleura</taxon>
        <taxon>Aplysiida</taxon>
        <taxon>Aplysioidea</taxon>
        <taxon>Aplysiidae</taxon>
        <taxon>Aplysia</taxon>
    </lineage>
</organism>
<dbReference type="InterPro" id="IPR049163">
    <property type="entry name" value="Pif1-like_2B_dom"/>
</dbReference>
<evidence type="ECO:0000256" key="1">
    <source>
        <dbReference type="SAM" id="Phobius"/>
    </source>
</evidence>
<dbReference type="PANTHER" id="PTHR23274:SF51">
    <property type="entry name" value="OS03G0423850 PROTEIN"/>
    <property type="match status" value="1"/>
</dbReference>